<protein>
    <submittedName>
        <fullName evidence="1">Uncharacterized protein</fullName>
    </submittedName>
</protein>
<reference evidence="1 2" key="1">
    <citation type="submission" date="2017-06" db="EMBL/GenBank/DDBJ databases">
        <title>Genome of Fusarium nygamai isolate CS10214.</title>
        <authorList>
            <person name="Gardiner D.M."/>
            <person name="Obanor F."/>
            <person name="Kazan K."/>
        </authorList>
    </citation>
    <scope>NUCLEOTIDE SEQUENCE [LARGE SCALE GENOMIC DNA]</scope>
    <source>
        <strain evidence="1 2">CS10214</strain>
    </source>
</reference>
<evidence type="ECO:0000313" key="1">
    <source>
        <dbReference type="EMBL" id="PNP79343.1"/>
    </source>
</evidence>
<comment type="caution">
    <text evidence="1">The sequence shown here is derived from an EMBL/GenBank/DDBJ whole genome shotgun (WGS) entry which is preliminary data.</text>
</comment>
<organism evidence="1 2">
    <name type="scientific">Gibberella nygamai</name>
    <name type="common">Bean root rot disease fungus</name>
    <name type="synonym">Fusarium nygamai</name>
    <dbReference type="NCBI Taxonomy" id="42673"/>
    <lineage>
        <taxon>Eukaryota</taxon>
        <taxon>Fungi</taxon>
        <taxon>Dikarya</taxon>
        <taxon>Ascomycota</taxon>
        <taxon>Pezizomycotina</taxon>
        <taxon>Sordariomycetes</taxon>
        <taxon>Hypocreomycetidae</taxon>
        <taxon>Hypocreales</taxon>
        <taxon>Nectriaceae</taxon>
        <taxon>Fusarium</taxon>
        <taxon>Fusarium fujikuroi species complex</taxon>
    </lineage>
</organism>
<dbReference type="EMBL" id="MTQA01000092">
    <property type="protein sequence ID" value="PNP79343.1"/>
    <property type="molecule type" value="Genomic_DNA"/>
</dbReference>
<proteinExistence type="predicted"/>
<evidence type="ECO:0000313" key="2">
    <source>
        <dbReference type="Proteomes" id="UP000236664"/>
    </source>
</evidence>
<sequence length="363" mass="40940">MNHDLERTLPLASQLEDVFATIRPSYSRPELWEDTKEIRSELDGLHKALSFVNCTVAKNGPQAIPFAVKVEEDFEELRSRAEDSGIISSLPLTREPMLICLMPRQDGLHTENDFILSTPVTVTKEIIITNLPQRIATLKEKNQDFDVIGNIEHSARETWIYHFQRVEDQDLISGHYVSALVEDDRLRQKERICLAAWIARSYLHYMEINPGKCHGPLNNYRLFVQESPATGSRNWALSPSSSLWVEFGFGSSTASKTNKFLSKAQYKEKKISPAVELGVLLYQVTAAESLTYHPTAEGLQMARQTAQDGLSKVEQLCGLFMRDVVAACLMDLGNRWEDRDVVEEVASALIYHAAGLRKAESSL</sequence>
<dbReference type="AlphaFoldDB" id="A0A2K0WAP2"/>
<dbReference type="Proteomes" id="UP000236664">
    <property type="component" value="Unassembled WGS sequence"/>
</dbReference>
<dbReference type="OrthoDB" id="5238744at2759"/>
<gene>
    <name evidence="1" type="ORF">FNYG_07419</name>
</gene>
<name>A0A2K0WAP2_GIBNY</name>
<accession>A0A2K0WAP2</accession>
<keyword evidence="2" id="KW-1185">Reference proteome</keyword>